<dbReference type="EMBL" id="BMXG01000018">
    <property type="protein sequence ID" value="GHC07716.1"/>
    <property type="molecule type" value="Genomic_DNA"/>
</dbReference>
<evidence type="ECO:0000256" key="1">
    <source>
        <dbReference type="SAM" id="SignalP"/>
    </source>
</evidence>
<keyword evidence="4" id="KW-1185">Reference proteome</keyword>
<reference evidence="3" key="1">
    <citation type="journal article" date="2014" name="Int. J. Syst. Evol. Microbiol.">
        <title>Complete genome sequence of Corynebacterium casei LMG S-19264T (=DSM 44701T), isolated from a smear-ripened cheese.</title>
        <authorList>
            <consortium name="US DOE Joint Genome Institute (JGI-PGF)"/>
            <person name="Walter F."/>
            <person name="Albersmeier A."/>
            <person name="Kalinowski J."/>
            <person name="Ruckert C."/>
        </authorList>
    </citation>
    <scope>NUCLEOTIDE SEQUENCE</scope>
    <source>
        <strain evidence="3">KCTC 12870</strain>
    </source>
</reference>
<name>A0A8J3DD15_9BACT</name>
<evidence type="ECO:0000313" key="3">
    <source>
        <dbReference type="EMBL" id="GHC07716.1"/>
    </source>
</evidence>
<protein>
    <recommendedName>
        <fullName evidence="2">Ice-binding protein C-terminal domain-containing protein</fullName>
    </recommendedName>
</protein>
<gene>
    <name evidence="3" type="ORF">GCM10007047_26100</name>
</gene>
<comment type="caution">
    <text evidence="3">The sequence shown here is derived from an EMBL/GenBank/DDBJ whole genome shotgun (WGS) entry which is preliminary data.</text>
</comment>
<dbReference type="NCBIfam" id="TIGR02595">
    <property type="entry name" value="PEP_CTERM"/>
    <property type="match status" value="1"/>
</dbReference>
<evidence type="ECO:0000259" key="2">
    <source>
        <dbReference type="Pfam" id="PF07589"/>
    </source>
</evidence>
<accession>A0A8J3DD15</accession>
<dbReference type="InterPro" id="IPR013424">
    <property type="entry name" value="Ice-binding_C"/>
</dbReference>
<proteinExistence type="predicted"/>
<dbReference type="Pfam" id="PF07589">
    <property type="entry name" value="PEP-CTERM"/>
    <property type="match status" value="1"/>
</dbReference>
<sequence>MMKTVNAALLAALVCTSANAVLITTIQEVGPNVVVTTNGSVNLAGLFDPFDYGSPLPGIAPFVPAFLTGSSPIGTGYLGINVNSAPWGTGSQQPADLNSGPIVGVYDFFYGYGPELIVPQGYVSNTTLATSTAIYLGETLATMGLVPGNYSWGWGTGLDADSMQISIGGAAIPEPSTYIALAGFGTLGVFLWRRHKVKAASEATIT</sequence>
<feature type="domain" description="Ice-binding protein C-terminal" evidence="2">
    <location>
        <begin position="171"/>
        <end position="194"/>
    </location>
</feature>
<feature type="chain" id="PRO_5035221302" description="Ice-binding protein C-terminal domain-containing protein" evidence="1">
    <location>
        <begin position="21"/>
        <end position="206"/>
    </location>
</feature>
<evidence type="ECO:0000313" key="4">
    <source>
        <dbReference type="Proteomes" id="UP000642829"/>
    </source>
</evidence>
<dbReference type="Proteomes" id="UP000642829">
    <property type="component" value="Unassembled WGS sequence"/>
</dbReference>
<reference evidence="3" key="2">
    <citation type="submission" date="2020-09" db="EMBL/GenBank/DDBJ databases">
        <authorList>
            <person name="Sun Q."/>
            <person name="Kim S."/>
        </authorList>
    </citation>
    <scope>NUCLEOTIDE SEQUENCE</scope>
    <source>
        <strain evidence="3">KCTC 12870</strain>
    </source>
</reference>
<dbReference type="AlphaFoldDB" id="A0A8J3DD15"/>
<feature type="signal peptide" evidence="1">
    <location>
        <begin position="1"/>
        <end position="20"/>
    </location>
</feature>
<organism evidence="3 4">
    <name type="scientific">Cerasicoccus arenae</name>
    <dbReference type="NCBI Taxonomy" id="424488"/>
    <lineage>
        <taxon>Bacteria</taxon>
        <taxon>Pseudomonadati</taxon>
        <taxon>Verrucomicrobiota</taxon>
        <taxon>Opitutia</taxon>
        <taxon>Puniceicoccales</taxon>
        <taxon>Cerasicoccaceae</taxon>
        <taxon>Cerasicoccus</taxon>
    </lineage>
</organism>
<keyword evidence="1" id="KW-0732">Signal</keyword>
<dbReference type="RefSeq" id="WP_189515927.1">
    <property type="nucleotide sequence ID" value="NZ_BMXG01000018.1"/>
</dbReference>